<reference evidence="1 2" key="1">
    <citation type="submission" date="2019-07" db="EMBL/GenBank/DDBJ databases">
        <title>Genomic Encyclopedia of Type Strains, Phase IV (KMG-IV): sequencing the most valuable type-strain genomes for metagenomic binning, comparative biology and taxonomic classification.</title>
        <authorList>
            <person name="Goeker M."/>
        </authorList>
    </citation>
    <scope>NUCLEOTIDE SEQUENCE [LARGE SCALE GENOMIC DNA]</scope>
    <source>
        <strain evidence="1 2">DSM 18961</strain>
    </source>
</reference>
<name>A0A5S5DY17_9FLAO</name>
<accession>A0A5S5DY17</accession>
<dbReference type="EMBL" id="VNIA01000001">
    <property type="protein sequence ID" value="TYQ00159.1"/>
    <property type="molecule type" value="Genomic_DNA"/>
</dbReference>
<organism evidence="1 2">
    <name type="scientific">Tenacibaculum adriaticum</name>
    <dbReference type="NCBI Taxonomy" id="413713"/>
    <lineage>
        <taxon>Bacteria</taxon>
        <taxon>Pseudomonadati</taxon>
        <taxon>Bacteroidota</taxon>
        <taxon>Flavobacteriia</taxon>
        <taxon>Flavobacteriales</taxon>
        <taxon>Flavobacteriaceae</taxon>
        <taxon>Tenacibaculum</taxon>
    </lineage>
</organism>
<gene>
    <name evidence="1" type="ORF">C7447_101769</name>
</gene>
<dbReference type="OrthoDB" id="1448720at2"/>
<dbReference type="RefSeq" id="WP_148868892.1">
    <property type="nucleotide sequence ID" value="NZ_VNIA01000001.1"/>
</dbReference>
<proteinExistence type="predicted"/>
<evidence type="ECO:0000313" key="2">
    <source>
        <dbReference type="Proteomes" id="UP000323136"/>
    </source>
</evidence>
<sequence length="65" mass="7867">MIFLNYNNLDKETQTRLLTISKKDIESRFGDQLKAYAQNHQIDYKTLLDEEAIRNLYNYDYIFNV</sequence>
<dbReference type="AlphaFoldDB" id="A0A5S5DY17"/>
<protein>
    <submittedName>
        <fullName evidence="1">Uncharacterized protein</fullName>
    </submittedName>
</protein>
<comment type="caution">
    <text evidence="1">The sequence shown here is derived from an EMBL/GenBank/DDBJ whole genome shotgun (WGS) entry which is preliminary data.</text>
</comment>
<evidence type="ECO:0000313" key="1">
    <source>
        <dbReference type="EMBL" id="TYQ00159.1"/>
    </source>
</evidence>
<dbReference type="Proteomes" id="UP000323136">
    <property type="component" value="Unassembled WGS sequence"/>
</dbReference>
<keyword evidence="2" id="KW-1185">Reference proteome</keyword>